<dbReference type="PRINTS" id="PR00368">
    <property type="entry name" value="FADPNR"/>
</dbReference>
<dbReference type="PANTHER" id="PTHR22912">
    <property type="entry name" value="DISULFIDE OXIDOREDUCTASE"/>
    <property type="match status" value="1"/>
</dbReference>
<evidence type="ECO:0000256" key="2">
    <source>
        <dbReference type="ARBA" id="ARBA00023027"/>
    </source>
</evidence>
<dbReference type="Pfam" id="PF07992">
    <property type="entry name" value="Pyr_redox_2"/>
    <property type="match status" value="1"/>
</dbReference>
<evidence type="ECO:0000313" key="4">
    <source>
        <dbReference type="EMBL" id="GCD42135.1"/>
    </source>
</evidence>
<comment type="similarity">
    <text evidence="1">Belongs to the class-I pyridine nucleotide-disulfide oxidoreductase family.</text>
</comment>
<keyword evidence="2" id="KW-0520">NAD</keyword>
<dbReference type="InterPro" id="IPR036188">
    <property type="entry name" value="FAD/NAD-bd_sf"/>
</dbReference>
<dbReference type="AlphaFoldDB" id="A0A401VYM5"/>
<dbReference type="GO" id="GO:0004148">
    <property type="term" value="F:dihydrolipoyl dehydrogenase (NADH) activity"/>
    <property type="evidence" value="ECO:0007669"/>
    <property type="project" value="TreeGrafter"/>
</dbReference>
<dbReference type="EMBL" id="BHZD01000001">
    <property type="protein sequence ID" value="GCD42135.1"/>
    <property type="molecule type" value="Genomic_DNA"/>
</dbReference>
<dbReference type="InterPro" id="IPR023753">
    <property type="entry name" value="FAD/NAD-binding_dom"/>
</dbReference>
<keyword evidence="5" id="KW-1185">Reference proteome</keyword>
<protein>
    <submittedName>
        <fullName evidence="4">Dihydrolipoyl dehydrogenase</fullName>
    </submittedName>
</protein>
<name>A0A401VYM5_STREY</name>
<gene>
    <name evidence="4" type="ORF">GKJPGBOP_01793</name>
</gene>
<proteinExistence type="inferred from homology"/>
<dbReference type="Proteomes" id="UP000286746">
    <property type="component" value="Unassembled WGS sequence"/>
</dbReference>
<organism evidence="4 5">
    <name type="scientific">Streptomyces paromomycinus</name>
    <name type="common">Streptomyces rimosus subsp. paromomycinus</name>
    <dbReference type="NCBI Taxonomy" id="92743"/>
    <lineage>
        <taxon>Bacteria</taxon>
        <taxon>Bacillati</taxon>
        <taxon>Actinomycetota</taxon>
        <taxon>Actinomycetes</taxon>
        <taxon>Kitasatosporales</taxon>
        <taxon>Streptomycetaceae</taxon>
        <taxon>Streptomyces</taxon>
    </lineage>
</organism>
<sequence length="120" mass="12545">MKRAGVRVVYGSARLTGTRSVFVEDPAGGEFAARRGVVLATGSRPRLLPGLVSDGRTVVTSDDSLFATGLPDSVLVLGGGAIGVEYASFHRSMSARVTLVEAAVRLVPAGDHCPRRPRRG</sequence>
<reference evidence="4 5" key="1">
    <citation type="submission" date="2018-11" db="EMBL/GenBank/DDBJ databases">
        <title>Whole genome sequence of Streptomyces paromomycinus NBRC 15454(T).</title>
        <authorList>
            <person name="Komaki H."/>
            <person name="Tamura T."/>
        </authorList>
    </citation>
    <scope>NUCLEOTIDE SEQUENCE [LARGE SCALE GENOMIC DNA]</scope>
    <source>
        <strain evidence="4 5">NBRC 15454</strain>
    </source>
</reference>
<dbReference type="Gene3D" id="3.50.50.60">
    <property type="entry name" value="FAD/NAD(P)-binding domain"/>
    <property type="match status" value="2"/>
</dbReference>
<dbReference type="GO" id="GO:0006103">
    <property type="term" value="P:2-oxoglutarate metabolic process"/>
    <property type="evidence" value="ECO:0007669"/>
    <property type="project" value="TreeGrafter"/>
</dbReference>
<evidence type="ECO:0000259" key="3">
    <source>
        <dbReference type="Pfam" id="PF07992"/>
    </source>
</evidence>
<evidence type="ECO:0000256" key="1">
    <source>
        <dbReference type="ARBA" id="ARBA00007532"/>
    </source>
</evidence>
<accession>A0A401VYM5</accession>
<dbReference type="InterPro" id="IPR050151">
    <property type="entry name" value="Class-I_Pyr_Nuc-Dis_Oxidored"/>
</dbReference>
<evidence type="ECO:0000313" key="5">
    <source>
        <dbReference type="Proteomes" id="UP000286746"/>
    </source>
</evidence>
<comment type="caution">
    <text evidence="4">The sequence shown here is derived from an EMBL/GenBank/DDBJ whole genome shotgun (WGS) entry which is preliminary data.</text>
</comment>
<dbReference type="GO" id="GO:0050660">
    <property type="term" value="F:flavin adenine dinucleotide binding"/>
    <property type="evidence" value="ECO:0007669"/>
    <property type="project" value="TreeGrafter"/>
</dbReference>
<dbReference type="SUPFAM" id="SSF51905">
    <property type="entry name" value="FAD/NAD(P)-binding domain"/>
    <property type="match status" value="1"/>
</dbReference>
<dbReference type="PRINTS" id="PR00411">
    <property type="entry name" value="PNDRDTASEI"/>
</dbReference>
<dbReference type="PANTHER" id="PTHR22912:SF217">
    <property type="entry name" value="DIHYDROLIPOYL DEHYDROGENASE"/>
    <property type="match status" value="1"/>
</dbReference>
<feature type="domain" description="FAD/NAD(P)-binding" evidence="3">
    <location>
        <begin position="4"/>
        <end position="109"/>
    </location>
</feature>